<keyword evidence="3" id="KW-0238">DNA-binding</keyword>
<dbReference type="Gene3D" id="3.90.1530.30">
    <property type="match status" value="1"/>
</dbReference>
<dbReference type="Pfam" id="PF23552">
    <property type="entry name" value="ParB_C"/>
    <property type="match status" value="1"/>
</dbReference>
<dbReference type="FunFam" id="1.10.10.2830:FF:000001">
    <property type="entry name" value="Chromosome partitioning protein ParB"/>
    <property type="match status" value="1"/>
</dbReference>
<dbReference type="SUPFAM" id="SSF109709">
    <property type="entry name" value="KorB DNA-binding domain-like"/>
    <property type="match status" value="1"/>
</dbReference>
<dbReference type="InterPro" id="IPR057240">
    <property type="entry name" value="ParB_dimer_C"/>
</dbReference>
<dbReference type="AlphaFoldDB" id="A0A0W8FQG7"/>
<dbReference type="InterPro" id="IPR050336">
    <property type="entry name" value="Chromosome_partition/occlusion"/>
</dbReference>
<protein>
    <submittedName>
        <fullName evidence="5">Chromosome (Plasmid) partitioning protein parb / stage 0 sporulation protein j</fullName>
    </submittedName>
</protein>
<dbReference type="GO" id="GO:0045881">
    <property type="term" value="P:positive regulation of sporulation resulting in formation of a cellular spore"/>
    <property type="evidence" value="ECO:0007669"/>
    <property type="project" value="TreeGrafter"/>
</dbReference>
<dbReference type="PANTHER" id="PTHR33375:SF1">
    <property type="entry name" value="CHROMOSOME-PARTITIONING PROTEIN PARB-RELATED"/>
    <property type="match status" value="1"/>
</dbReference>
<dbReference type="NCBIfam" id="TIGR00180">
    <property type="entry name" value="parB_part"/>
    <property type="match status" value="1"/>
</dbReference>
<proteinExistence type="inferred from homology"/>
<dbReference type="EMBL" id="LNQE01000919">
    <property type="protein sequence ID" value="KUG23162.1"/>
    <property type="molecule type" value="Genomic_DNA"/>
</dbReference>
<dbReference type="InterPro" id="IPR004437">
    <property type="entry name" value="ParB/RepB/Spo0J"/>
</dbReference>
<evidence type="ECO:0000256" key="2">
    <source>
        <dbReference type="ARBA" id="ARBA00022829"/>
    </source>
</evidence>
<feature type="domain" description="ParB-like N-terminal" evidence="4">
    <location>
        <begin position="30"/>
        <end position="120"/>
    </location>
</feature>
<dbReference type="SUPFAM" id="SSF110849">
    <property type="entry name" value="ParB/Sulfiredoxin"/>
    <property type="match status" value="1"/>
</dbReference>
<dbReference type="Pfam" id="PF17762">
    <property type="entry name" value="HTH_ParB"/>
    <property type="match status" value="1"/>
</dbReference>
<dbReference type="Gene3D" id="1.10.10.2830">
    <property type="match status" value="1"/>
</dbReference>
<accession>A0A0W8FQG7</accession>
<keyword evidence="2" id="KW-0159">Chromosome partition</keyword>
<evidence type="ECO:0000256" key="3">
    <source>
        <dbReference type="ARBA" id="ARBA00023125"/>
    </source>
</evidence>
<comment type="similarity">
    <text evidence="1">Belongs to the ParB family.</text>
</comment>
<dbReference type="GO" id="GO:0007059">
    <property type="term" value="P:chromosome segregation"/>
    <property type="evidence" value="ECO:0007669"/>
    <property type="project" value="UniProtKB-KW"/>
</dbReference>
<sequence length="287" mass="31938">MAQKNVLGKGLGAIFPDLISNDFDKKKPVLSCGIEELSPNRYQPRKNFNDDDQKKLIASVKQSGIIQPIVVRKKADAGYEIIAGERRWRAAQAAGLKEVPIVIREATDMESAAISLIENILREDLNPLEEANAYVTLMETFSLSQEAISSRTGKDRSTIANTIRLLKLPAKAKEALIAKKISAGHARCLLACSSLEEQFETLNLILKKDLNVRETERLIQKATKLPKDKKADAKHDRFLNDLEKALTDKLMAKVQIKGSAKKGSIEIRYTSMDELNRLSGVILDDLK</sequence>
<reference evidence="5" key="1">
    <citation type="journal article" date="2015" name="Proc. Natl. Acad. Sci. U.S.A.">
        <title>Networks of energetic and metabolic interactions define dynamics in microbial communities.</title>
        <authorList>
            <person name="Embree M."/>
            <person name="Liu J.K."/>
            <person name="Al-Bassam M.M."/>
            <person name="Zengler K."/>
        </authorList>
    </citation>
    <scope>NUCLEOTIDE SEQUENCE</scope>
</reference>
<name>A0A0W8FQG7_9ZZZZ</name>
<dbReference type="GO" id="GO:0003677">
    <property type="term" value="F:DNA binding"/>
    <property type="evidence" value="ECO:0007669"/>
    <property type="project" value="UniProtKB-KW"/>
</dbReference>
<comment type="caution">
    <text evidence="5">The sequence shown here is derived from an EMBL/GenBank/DDBJ whole genome shotgun (WGS) entry which is preliminary data.</text>
</comment>
<dbReference type="FunFam" id="3.90.1530.30:FF:000001">
    <property type="entry name" value="Chromosome partitioning protein ParB"/>
    <property type="match status" value="1"/>
</dbReference>
<organism evidence="5">
    <name type="scientific">hydrocarbon metagenome</name>
    <dbReference type="NCBI Taxonomy" id="938273"/>
    <lineage>
        <taxon>unclassified sequences</taxon>
        <taxon>metagenomes</taxon>
        <taxon>ecological metagenomes</taxon>
    </lineage>
</organism>
<dbReference type="InterPro" id="IPR036086">
    <property type="entry name" value="ParB/Sulfiredoxin_sf"/>
</dbReference>
<dbReference type="Pfam" id="PF02195">
    <property type="entry name" value="ParB_N"/>
    <property type="match status" value="1"/>
</dbReference>
<dbReference type="InterPro" id="IPR041468">
    <property type="entry name" value="HTH_ParB/Spo0J"/>
</dbReference>
<evidence type="ECO:0000259" key="4">
    <source>
        <dbReference type="SMART" id="SM00470"/>
    </source>
</evidence>
<evidence type="ECO:0000256" key="1">
    <source>
        <dbReference type="ARBA" id="ARBA00006295"/>
    </source>
</evidence>
<dbReference type="InterPro" id="IPR003115">
    <property type="entry name" value="ParB_N"/>
</dbReference>
<dbReference type="PANTHER" id="PTHR33375">
    <property type="entry name" value="CHROMOSOME-PARTITIONING PROTEIN PARB-RELATED"/>
    <property type="match status" value="1"/>
</dbReference>
<dbReference type="CDD" id="cd16393">
    <property type="entry name" value="SPO0J_N"/>
    <property type="match status" value="1"/>
</dbReference>
<evidence type="ECO:0000313" key="5">
    <source>
        <dbReference type="EMBL" id="KUG23162.1"/>
    </source>
</evidence>
<dbReference type="GO" id="GO:0005694">
    <property type="term" value="C:chromosome"/>
    <property type="evidence" value="ECO:0007669"/>
    <property type="project" value="TreeGrafter"/>
</dbReference>
<dbReference type="SMART" id="SM00470">
    <property type="entry name" value="ParB"/>
    <property type="match status" value="1"/>
</dbReference>
<gene>
    <name evidence="5" type="ORF">ASZ90_007089</name>
</gene>